<keyword evidence="9" id="KW-0406">Ion transport</keyword>
<dbReference type="InterPro" id="IPR027359">
    <property type="entry name" value="Volt_channel_dom_sf"/>
</dbReference>
<evidence type="ECO:0000313" key="15">
    <source>
        <dbReference type="Proteomes" id="UP001195483"/>
    </source>
</evidence>
<name>A0AAE0TAN4_9BIVA</name>
<feature type="transmembrane region" description="Helical" evidence="12">
    <location>
        <begin position="105"/>
        <end position="126"/>
    </location>
</feature>
<dbReference type="PANTHER" id="PTHR11537">
    <property type="entry name" value="VOLTAGE-GATED POTASSIUM CHANNEL"/>
    <property type="match status" value="1"/>
</dbReference>
<comment type="caution">
    <text evidence="14">The sequence shown here is derived from an EMBL/GenBank/DDBJ whole genome shotgun (WGS) entry which is preliminary data.</text>
</comment>
<dbReference type="SUPFAM" id="SSF81324">
    <property type="entry name" value="Voltage-gated potassium channels"/>
    <property type="match status" value="1"/>
</dbReference>
<evidence type="ECO:0000256" key="5">
    <source>
        <dbReference type="ARBA" id="ARBA00022826"/>
    </source>
</evidence>
<evidence type="ECO:0000256" key="4">
    <source>
        <dbReference type="ARBA" id="ARBA00022692"/>
    </source>
</evidence>
<evidence type="ECO:0000256" key="12">
    <source>
        <dbReference type="SAM" id="Phobius"/>
    </source>
</evidence>
<dbReference type="EMBL" id="JAEAOA010002346">
    <property type="protein sequence ID" value="KAK3606513.1"/>
    <property type="molecule type" value="Genomic_DNA"/>
</dbReference>
<evidence type="ECO:0000256" key="6">
    <source>
        <dbReference type="ARBA" id="ARBA00022882"/>
    </source>
</evidence>
<keyword evidence="10 12" id="KW-0472">Membrane</keyword>
<evidence type="ECO:0000256" key="10">
    <source>
        <dbReference type="ARBA" id="ARBA00023136"/>
    </source>
</evidence>
<dbReference type="GO" id="GO:0005251">
    <property type="term" value="F:delayed rectifier potassium channel activity"/>
    <property type="evidence" value="ECO:0007669"/>
    <property type="project" value="TreeGrafter"/>
</dbReference>
<evidence type="ECO:0000256" key="1">
    <source>
        <dbReference type="ARBA" id="ARBA00004141"/>
    </source>
</evidence>
<reference evidence="14" key="3">
    <citation type="submission" date="2023-05" db="EMBL/GenBank/DDBJ databases">
        <authorList>
            <person name="Smith C.H."/>
        </authorList>
    </citation>
    <scope>NUCLEOTIDE SEQUENCE</scope>
    <source>
        <strain evidence="14">CHS0354</strain>
        <tissue evidence="14">Mantle</tissue>
    </source>
</reference>
<dbReference type="Gene3D" id="1.10.287.70">
    <property type="match status" value="1"/>
</dbReference>
<comment type="subcellular location">
    <subcellularLocation>
        <location evidence="1">Membrane</location>
        <topology evidence="1">Multi-pass membrane protein</topology>
    </subcellularLocation>
</comment>
<reference evidence="14" key="1">
    <citation type="journal article" date="2021" name="Genome Biol. Evol.">
        <title>A High-Quality Reference Genome for a Parasitic Bivalve with Doubly Uniparental Inheritance (Bivalvia: Unionida).</title>
        <authorList>
            <person name="Smith C.H."/>
        </authorList>
    </citation>
    <scope>NUCLEOTIDE SEQUENCE</scope>
    <source>
        <strain evidence="14">CHS0354</strain>
    </source>
</reference>
<evidence type="ECO:0000256" key="3">
    <source>
        <dbReference type="ARBA" id="ARBA00022538"/>
    </source>
</evidence>
<dbReference type="PANTHER" id="PTHR11537:SF252">
    <property type="entry name" value="POTASSIUM VOLTAGE-GATED CHANNEL PROTEIN SHAW"/>
    <property type="match status" value="1"/>
</dbReference>
<reference evidence="14" key="2">
    <citation type="journal article" date="2021" name="Genome Biol. Evol.">
        <title>Developing a high-quality reference genome for a parasitic bivalve with doubly uniparental inheritance (Bivalvia: Unionida).</title>
        <authorList>
            <person name="Smith C.H."/>
        </authorList>
    </citation>
    <scope>NUCLEOTIDE SEQUENCE</scope>
    <source>
        <strain evidence="14">CHS0354</strain>
        <tissue evidence="14">Mantle</tissue>
    </source>
</reference>
<proteinExistence type="predicted"/>
<accession>A0AAE0TAN4</accession>
<feature type="domain" description="Ion transport" evidence="13">
    <location>
        <begin position="43"/>
        <end position="299"/>
    </location>
</feature>
<protein>
    <recommendedName>
        <fullName evidence="13">Ion transport domain-containing protein</fullName>
    </recommendedName>
</protein>
<dbReference type="PRINTS" id="PR00169">
    <property type="entry name" value="KCHANNEL"/>
</dbReference>
<feature type="transmembrane region" description="Helical" evidence="12">
    <location>
        <begin position="237"/>
        <end position="259"/>
    </location>
</feature>
<feature type="transmembrane region" description="Helical" evidence="12">
    <location>
        <begin position="266"/>
        <end position="291"/>
    </location>
</feature>
<dbReference type="Gene3D" id="1.20.120.350">
    <property type="entry name" value="Voltage-gated potassium channels. Chain C"/>
    <property type="match status" value="1"/>
</dbReference>
<keyword evidence="11" id="KW-0407">Ion channel</keyword>
<dbReference type="GO" id="GO:0032809">
    <property type="term" value="C:neuronal cell body membrane"/>
    <property type="evidence" value="ECO:0007669"/>
    <property type="project" value="TreeGrafter"/>
</dbReference>
<dbReference type="InterPro" id="IPR028325">
    <property type="entry name" value="VG_K_chnl"/>
</dbReference>
<keyword evidence="7" id="KW-0630">Potassium</keyword>
<dbReference type="GO" id="GO:0043679">
    <property type="term" value="C:axon terminus"/>
    <property type="evidence" value="ECO:0007669"/>
    <property type="project" value="TreeGrafter"/>
</dbReference>
<dbReference type="Pfam" id="PF00520">
    <property type="entry name" value="Ion_trans"/>
    <property type="match status" value="1"/>
</dbReference>
<feature type="transmembrane region" description="Helical" evidence="12">
    <location>
        <begin position="138"/>
        <end position="155"/>
    </location>
</feature>
<organism evidence="14 15">
    <name type="scientific">Potamilus streckersoni</name>
    <dbReference type="NCBI Taxonomy" id="2493646"/>
    <lineage>
        <taxon>Eukaryota</taxon>
        <taxon>Metazoa</taxon>
        <taxon>Spiralia</taxon>
        <taxon>Lophotrochozoa</taxon>
        <taxon>Mollusca</taxon>
        <taxon>Bivalvia</taxon>
        <taxon>Autobranchia</taxon>
        <taxon>Heteroconchia</taxon>
        <taxon>Palaeoheterodonta</taxon>
        <taxon>Unionida</taxon>
        <taxon>Unionoidea</taxon>
        <taxon>Unionidae</taxon>
        <taxon>Ambleminae</taxon>
        <taxon>Lampsilini</taxon>
        <taxon>Potamilus</taxon>
    </lineage>
</organism>
<evidence type="ECO:0000256" key="8">
    <source>
        <dbReference type="ARBA" id="ARBA00022989"/>
    </source>
</evidence>
<feature type="transmembrane region" description="Helical" evidence="12">
    <location>
        <begin position="40"/>
        <end position="60"/>
    </location>
</feature>
<keyword evidence="5" id="KW-0631">Potassium channel</keyword>
<evidence type="ECO:0000256" key="7">
    <source>
        <dbReference type="ARBA" id="ARBA00022958"/>
    </source>
</evidence>
<dbReference type="AlphaFoldDB" id="A0AAE0TAN4"/>
<gene>
    <name evidence="14" type="ORF">CHS0354_041466</name>
</gene>
<keyword evidence="2" id="KW-0813">Transport</keyword>
<dbReference type="Proteomes" id="UP001195483">
    <property type="component" value="Unassembled WGS sequence"/>
</dbReference>
<dbReference type="InterPro" id="IPR005821">
    <property type="entry name" value="Ion_trans_dom"/>
</dbReference>
<evidence type="ECO:0000313" key="14">
    <source>
        <dbReference type="EMBL" id="KAK3606513.1"/>
    </source>
</evidence>
<evidence type="ECO:0000256" key="9">
    <source>
        <dbReference type="ARBA" id="ARBA00023065"/>
    </source>
</evidence>
<keyword evidence="8 12" id="KW-1133">Transmembrane helix</keyword>
<sequence length="389" mass="44299">MIASYEFFWSNCYQILTDIRADPVVDLLLRHTRSHLKSPLKVWGVIHYLLIILSIINVFVGTMKGCRVPRTIDIFVTSNNSATNNDTLNESSKIHRLRITQPHDVLRFLENGVMFIFTMDLILRLLVTPSLKKMFSGLYMFDLICLIPMYCRFIIDMVDYTVWHKDSGVQLSLAMDILMVFRALRMFMLARYYRGLRVLLLALKACLGELVLLMLFVLFSLTIYACCIYSAEVYNDLAFDNVFIGLYWGLITMATVGYGDIFPRTIFGYIVAVICAMTGVIIVGMVIPIFAGKFTLYYRYRDAGTGHLEKRCSKHVLPKETVRPAIGGGDLHKDIKLRVENCKNKSNIDIKTGRYPNDSNTNDNPTDNICADLGAKGYTGNISSWRDCV</sequence>
<dbReference type="GO" id="GO:0045211">
    <property type="term" value="C:postsynaptic membrane"/>
    <property type="evidence" value="ECO:0007669"/>
    <property type="project" value="TreeGrafter"/>
</dbReference>
<feature type="transmembrane region" description="Helical" evidence="12">
    <location>
        <begin position="205"/>
        <end position="231"/>
    </location>
</feature>
<keyword evidence="4 12" id="KW-0812">Transmembrane</keyword>
<dbReference type="GO" id="GO:0032590">
    <property type="term" value="C:dendrite membrane"/>
    <property type="evidence" value="ECO:0007669"/>
    <property type="project" value="TreeGrafter"/>
</dbReference>
<dbReference type="GO" id="GO:0008076">
    <property type="term" value="C:voltage-gated potassium channel complex"/>
    <property type="evidence" value="ECO:0007669"/>
    <property type="project" value="InterPro"/>
</dbReference>
<keyword evidence="3" id="KW-0633">Potassium transport</keyword>
<evidence type="ECO:0000259" key="13">
    <source>
        <dbReference type="Pfam" id="PF00520"/>
    </source>
</evidence>
<keyword evidence="15" id="KW-1185">Reference proteome</keyword>
<keyword evidence="6" id="KW-0851">Voltage-gated channel</keyword>
<dbReference type="GO" id="GO:0001508">
    <property type="term" value="P:action potential"/>
    <property type="evidence" value="ECO:0007669"/>
    <property type="project" value="TreeGrafter"/>
</dbReference>
<evidence type="ECO:0000256" key="2">
    <source>
        <dbReference type="ARBA" id="ARBA00022448"/>
    </source>
</evidence>
<dbReference type="InterPro" id="IPR003280">
    <property type="entry name" value="2pore_dom_K_chnl"/>
</dbReference>
<dbReference type="GO" id="GO:0042734">
    <property type="term" value="C:presynaptic membrane"/>
    <property type="evidence" value="ECO:0007669"/>
    <property type="project" value="TreeGrafter"/>
</dbReference>
<dbReference type="PRINTS" id="PR01333">
    <property type="entry name" value="2POREKCHANEL"/>
</dbReference>
<evidence type="ECO:0000256" key="11">
    <source>
        <dbReference type="ARBA" id="ARBA00023303"/>
    </source>
</evidence>